<gene>
    <name evidence="1" type="ORF">TIFTF001_036177</name>
</gene>
<proteinExistence type="predicted"/>
<protein>
    <submittedName>
        <fullName evidence="1">Uncharacterized protein</fullName>
    </submittedName>
</protein>
<sequence>MDKSGQVADRRARQHCPLGATALFASGESIVVLPLGTAALATLVICPQIRSTAAPRMGNFGV</sequence>
<dbReference type="EMBL" id="BTGU01000406">
    <property type="protein sequence ID" value="GMN67106.1"/>
    <property type="molecule type" value="Genomic_DNA"/>
</dbReference>
<evidence type="ECO:0000313" key="2">
    <source>
        <dbReference type="Proteomes" id="UP001187192"/>
    </source>
</evidence>
<organism evidence="1 2">
    <name type="scientific">Ficus carica</name>
    <name type="common">Common fig</name>
    <dbReference type="NCBI Taxonomy" id="3494"/>
    <lineage>
        <taxon>Eukaryota</taxon>
        <taxon>Viridiplantae</taxon>
        <taxon>Streptophyta</taxon>
        <taxon>Embryophyta</taxon>
        <taxon>Tracheophyta</taxon>
        <taxon>Spermatophyta</taxon>
        <taxon>Magnoliopsida</taxon>
        <taxon>eudicotyledons</taxon>
        <taxon>Gunneridae</taxon>
        <taxon>Pentapetalae</taxon>
        <taxon>rosids</taxon>
        <taxon>fabids</taxon>
        <taxon>Rosales</taxon>
        <taxon>Moraceae</taxon>
        <taxon>Ficeae</taxon>
        <taxon>Ficus</taxon>
    </lineage>
</organism>
<dbReference type="Proteomes" id="UP001187192">
    <property type="component" value="Unassembled WGS sequence"/>
</dbReference>
<comment type="caution">
    <text evidence="1">The sequence shown here is derived from an EMBL/GenBank/DDBJ whole genome shotgun (WGS) entry which is preliminary data.</text>
</comment>
<dbReference type="AlphaFoldDB" id="A0AA88E3S5"/>
<evidence type="ECO:0000313" key="1">
    <source>
        <dbReference type="EMBL" id="GMN67106.1"/>
    </source>
</evidence>
<keyword evidence="2" id="KW-1185">Reference proteome</keyword>
<reference evidence="1" key="1">
    <citation type="submission" date="2023-07" db="EMBL/GenBank/DDBJ databases">
        <title>draft genome sequence of fig (Ficus carica).</title>
        <authorList>
            <person name="Takahashi T."/>
            <person name="Nishimura K."/>
        </authorList>
    </citation>
    <scope>NUCLEOTIDE SEQUENCE</scope>
</reference>
<name>A0AA88E3S5_FICCA</name>
<accession>A0AA88E3S5</accession>